<dbReference type="Proteomes" id="UP000250321">
    <property type="component" value="Unassembled WGS sequence"/>
</dbReference>
<feature type="region of interest" description="Disordered" evidence="1">
    <location>
        <begin position="1"/>
        <end position="34"/>
    </location>
</feature>
<dbReference type="AlphaFoldDB" id="A0A314YB27"/>
<reference evidence="2 3" key="1">
    <citation type="submission" date="2018-02" db="EMBL/GenBank/DDBJ databases">
        <title>Draft genome of wild Prunus yedoensis var. nudiflora.</title>
        <authorList>
            <person name="Baek S."/>
            <person name="Kim J.-H."/>
            <person name="Choi K."/>
            <person name="Kim G.-B."/>
            <person name="Cho A."/>
            <person name="Jang H."/>
            <person name="Shin C.-H."/>
            <person name="Yu H.-J."/>
            <person name="Mun J.-H."/>
        </authorList>
    </citation>
    <scope>NUCLEOTIDE SEQUENCE [LARGE SCALE GENOMIC DNA]</scope>
    <source>
        <strain evidence="3">cv. Jeju island</strain>
        <tissue evidence="2">Leaf</tissue>
    </source>
</reference>
<organism evidence="2 3">
    <name type="scientific">Prunus yedoensis var. nudiflora</name>
    <dbReference type="NCBI Taxonomy" id="2094558"/>
    <lineage>
        <taxon>Eukaryota</taxon>
        <taxon>Viridiplantae</taxon>
        <taxon>Streptophyta</taxon>
        <taxon>Embryophyta</taxon>
        <taxon>Tracheophyta</taxon>
        <taxon>Spermatophyta</taxon>
        <taxon>Magnoliopsida</taxon>
        <taxon>eudicotyledons</taxon>
        <taxon>Gunneridae</taxon>
        <taxon>Pentapetalae</taxon>
        <taxon>rosids</taxon>
        <taxon>fabids</taxon>
        <taxon>Rosales</taxon>
        <taxon>Rosaceae</taxon>
        <taxon>Amygdaloideae</taxon>
        <taxon>Amygdaleae</taxon>
        <taxon>Prunus</taxon>
    </lineage>
</organism>
<accession>A0A314YB27</accession>
<comment type="caution">
    <text evidence="2">The sequence shown here is derived from an EMBL/GenBank/DDBJ whole genome shotgun (WGS) entry which is preliminary data.</text>
</comment>
<proteinExistence type="predicted"/>
<evidence type="ECO:0000256" key="1">
    <source>
        <dbReference type="SAM" id="MobiDB-lite"/>
    </source>
</evidence>
<feature type="compositionally biased region" description="Basic and acidic residues" evidence="1">
    <location>
        <begin position="15"/>
        <end position="24"/>
    </location>
</feature>
<evidence type="ECO:0000313" key="2">
    <source>
        <dbReference type="EMBL" id="PQQ03137.1"/>
    </source>
</evidence>
<keyword evidence="3" id="KW-1185">Reference proteome</keyword>
<sequence length="60" mass="6438">MEESNSEVVQADPSDVQRNEDRQGVEPTRALGSCGGGGHGMVLMFCTMPRQAKGAWEVNS</sequence>
<gene>
    <name evidence="2" type="ORF">Pyn_34443</name>
</gene>
<dbReference type="EMBL" id="PJQY01001379">
    <property type="protein sequence ID" value="PQQ03137.1"/>
    <property type="molecule type" value="Genomic_DNA"/>
</dbReference>
<name>A0A314YB27_PRUYE</name>
<protein>
    <submittedName>
        <fullName evidence="2">Uncharacterized protein</fullName>
    </submittedName>
</protein>
<evidence type="ECO:0000313" key="3">
    <source>
        <dbReference type="Proteomes" id="UP000250321"/>
    </source>
</evidence>